<keyword evidence="3" id="KW-1185">Reference proteome</keyword>
<feature type="signal peptide" evidence="1">
    <location>
        <begin position="1"/>
        <end position="21"/>
    </location>
</feature>
<dbReference type="Proteomes" id="UP001595616">
    <property type="component" value="Unassembled WGS sequence"/>
</dbReference>
<evidence type="ECO:0000313" key="3">
    <source>
        <dbReference type="Proteomes" id="UP001595616"/>
    </source>
</evidence>
<organism evidence="2 3">
    <name type="scientific">Lacihabitans lacunae</name>
    <dbReference type="NCBI Taxonomy" id="1028214"/>
    <lineage>
        <taxon>Bacteria</taxon>
        <taxon>Pseudomonadati</taxon>
        <taxon>Bacteroidota</taxon>
        <taxon>Cytophagia</taxon>
        <taxon>Cytophagales</taxon>
        <taxon>Leadbetterellaceae</taxon>
        <taxon>Lacihabitans</taxon>
    </lineage>
</organism>
<evidence type="ECO:0008006" key="4">
    <source>
        <dbReference type="Google" id="ProtNLM"/>
    </source>
</evidence>
<gene>
    <name evidence="2" type="ORF">ACFOOI_20970</name>
</gene>
<feature type="chain" id="PRO_5046634384" description="DUF1735 domain-containing protein" evidence="1">
    <location>
        <begin position="22"/>
        <end position="311"/>
    </location>
</feature>
<accession>A0ABV7Z1X3</accession>
<comment type="caution">
    <text evidence="2">The sequence shown here is derived from an EMBL/GenBank/DDBJ whole genome shotgun (WGS) entry which is preliminary data.</text>
</comment>
<sequence length="311" mass="33469">MKKIKLIYTLLIATFVVSSCTDFVEPAIPYNGFETGTYLKTITAPAPIDFFDMDNATFSTLLEVHAADKVNDVKTVEVYVNHRRGNVLAKEVLLGSVDGSVFTTTADSKWPRAKVTFPFSAALTKLGFSKTNIKGGDFLEYRLVLTTKEGKVFTNTNLTSDVSSGTYYASPFFYRVAVVCPSNLAGTYDYTTTNIEGSVADGANPAACGASVSGKAVLTATSVVGEYTLSDGTFGQYGCAWNDNPATGTIRFTDSCGKIGMKGADQYGLTYSLTYISHTSTELKFKWKNNYGDAGITTLKRSSGSWPAALN</sequence>
<protein>
    <recommendedName>
        <fullName evidence="4">DUF1735 domain-containing protein</fullName>
    </recommendedName>
</protein>
<name>A0ABV7Z1X3_9BACT</name>
<evidence type="ECO:0000313" key="2">
    <source>
        <dbReference type="EMBL" id="MFC3813151.1"/>
    </source>
</evidence>
<keyword evidence="1" id="KW-0732">Signal</keyword>
<dbReference type="EMBL" id="JBHRYQ010000001">
    <property type="protein sequence ID" value="MFC3813151.1"/>
    <property type="molecule type" value="Genomic_DNA"/>
</dbReference>
<reference evidence="3" key="1">
    <citation type="journal article" date="2019" name="Int. J. Syst. Evol. Microbiol.">
        <title>The Global Catalogue of Microorganisms (GCM) 10K type strain sequencing project: providing services to taxonomists for standard genome sequencing and annotation.</title>
        <authorList>
            <consortium name="The Broad Institute Genomics Platform"/>
            <consortium name="The Broad Institute Genome Sequencing Center for Infectious Disease"/>
            <person name="Wu L."/>
            <person name="Ma J."/>
        </authorList>
    </citation>
    <scope>NUCLEOTIDE SEQUENCE [LARGE SCALE GENOMIC DNA]</scope>
    <source>
        <strain evidence="3">CECT 7956</strain>
    </source>
</reference>
<evidence type="ECO:0000256" key="1">
    <source>
        <dbReference type="SAM" id="SignalP"/>
    </source>
</evidence>
<proteinExistence type="predicted"/>
<dbReference type="PROSITE" id="PS51257">
    <property type="entry name" value="PROKAR_LIPOPROTEIN"/>
    <property type="match status" value="1"/>
</dbReference>
<dbReference type="RefSeq" id="WP_379840056.1">
    <property type="nucleotide sequence ID" value="NZ_JBHRYQ010000001.1"/>
</dbReference>